<proteinExistence type="predicted"/>
<evidence type="ECO:0000313" key="2">
    <source>
        <dbReference type="Proteomes" id="UP000249390"/>
    </source>
</evidence>
<sequence length="229" mass="28004">MRKRLKMLKVNLPSELVHFFNFTCKYKPGVPLYFWRDHPYFWFIRQRVNFAYKLNKISKRDRWEPHFVPQLKIVTNRSYKDWWKRLTGLYHELWKKREKGKDEEVEEFMTQALSRWYKVKPYKEEYDVIRFVGTFYNHVNDPEYQRSNDEECDGRELRDSLADTDIEADLGHFFPDYYMVMFEIVCCCFYSRSINVGCLKEISSFSFNSNVFWRTSRKQHILGLGIRGV</sequence>
<protein>
    <submittedName>
        <fullName evidence="1">Uncharacterized protein</fullName>
    </submittedName>
</protein>
<comment type="caution">
    <text evidence="1">The sequence shown here is derived from an EMBL/GenBank/DDBJ whole genome shotgun (WGS) entry which is preliminary data.</text>
</comment>
<reference evidence="1 2" key="1">
    <citation type="submission" date="2018-06" db="EMBL/GenBank/DDBJ databases">
        <title>The Genome of Cuscuta australis (Dodder) Provides Insight into the Evolution of Plant Parasitism.</title>
        <authorList>
            <person name="Liu H."/>
        </authorList>
    </citation>
    <scope>NUCLEOTIDE SEQUENCE [LARGE SCALE GENOMIC DNA]</scope>
    <source>
        <strain evidence="2">cv. Yunnan</strain>
        <tissue evidence="1">Vines</tissue>
    </source>
</reference>
<gene>
    <name evidence="1" type="ORF">DM860_017169</name>
</gene>
<accession>A0A328DXQ1</accession>
<keyword evidence="2" id="KW-1185">Reference proteome</keyword>
<dbReference type="Proteomes" id="UP000249390">
    <property type="component" value="Unassembled WGS sequence"/>
</dbReference>
<dbReference type="EMBL" id="NQVE01000092">
    <property type="protein sequence ID" value="RAL49139.1"/>
    <property type="molecule type" value="Genomic_DNA"/>
</dbReference>
<name>A0A328DXQ1_9ASTE</name>
<organism evidence="1 2">
    <name type="scientific">Cuscuta australis</name>
    <dbReference type="NCBI Taxonomy" id="267555"/>
    <lineage>
        <taxon>Eukaryota</taxon>
        <taxon>Viridiplantae</taxon>
        <taxon>Streptophyta</taxon>
        <taxon>Embryophyta</taxon>
        <taxon>Tracheophyta</taxon>
        <taxon>Spermatophyta</taxon>
        <taxon>Magnoliopsida</taxon>
        <taxon>eudicotyledons</taxon>
        <taxon>Gunneridae</taxon>
        <taxon>Pentapetalae</taxon>
        <taxon>asterids</taxon>
        <taxon>lamiids</taxon>
        <taxon>Solanales</taxon>
        <taxon>Convolvulaceae</taxon>
        <taxon>Cuscuteae</taxon>
        <taxon>Cuscuta</taxon>
        <taxon>Cuscuta subgen. Grammica</taxon>
        <taxon>Cuscuta sect. Cleistogrammica</taxon>
    </lineage>
</organism>
<evidence type="ECO:0000313" key="1">
    <source>
        <dbReference type="EMBL" id="RAL49139.1"/>
    </source>
</evidence>
<dbReference type="AlphaFoldDB" id="A0A328DXQ1"/>